<protein>
    <recommendedName>
        <fullName evidence="3">EF-hand domain-containing protein</fullName>
    </recommendedName>
</protein>
<keyword evidence="2" id="KW-1185">Reference proteome</keyword>
<evidence type="ECO:0008006" key="3">
    <source>
        <dbReference type="Google" id="ProtNLM"/>
    </source>
</evidence>
<dbReference type="Proteomes" id="UP001634007">
    <property type="component" value="Unassembled WGS sequence"/>
</dbReference>
<dbReference type="SUPFAM" id="SSF53756">
    <property type="entry name" value="UDP-Glycosyltransferase/glycogen phosphorylase"/>
    <property type="match status" value="1"/>
</dbReference>
<dbReference type="PANTHER" id="PTHR48045:SF21">
    <property type="entry name" value="UDP-GLYCOSYLTRANSFERASE 83A1"/>
    <property type="match status" value="1"/>
</dbReference>
<accession>A0ABD3JP74</accession>
<sequence length="92" mass="10842">MEGASNGIPFLCWTYFCDQFLDDMWMVSLRFDQEESGIIRTEEIKRKMDQLLHDQNFGKRASDIKEKLAKCIEEGGESHKNFSNFVQWMKAL</sequence>
<proteinExistence type="predicted"/>
<dbReference type="EMBL" id="JBJKBG010000008">
    <property type="protein sequence ID" value="KAL3726101.1"/>
    <property type="molecule type" value="Genomic_DNA"/>
</dbReference>
<dbReference type="PANTHER" id="PTHR48045">
    <property type="entry name" value="UDP-GLYCOSYLTRANSFERASE 72B1"/>
    <property type="match status" value="1"/>
</dbReference>
<evidence type="ECO:0000313" key="2">
    <source>
        <dbReference type="Proteomes" id="UP001634007"/>
    </source>
</evidence>
<gene>
    <name evidence="1" type="ORF">ACJRO7_031056</name>
</gene>
<dbReference type="AlphaFoldDB" id="A0ABD3JP74"/>
<reference evidence="1 2" key="1">
    <citation type="submission" date="2024-11" db="EMBL/GenBank/DDBJ databases">
        <title>Chromosome-level genome assembly of Eucalyptus globulus Labill. provides insights into its genome evolution.</title>
        <authorList>
            <person name="Li X."/>
        </authorList>
    </citation>
    <scope>NUCLEOTIDE SEQUENCE [LARGE SCALE GENOMIC DNA]</scope>
    <source>
        <strain evidence="1">CL2024</strain>
        <tissue evidence="1">Fresh tender leaves</tissue>
    </source>
</reference>
<comment type="caution">
    <text evidence="1">The sequence shown here is derived from an EMBL/GenBank/DDBJ whole genome shotgun (WGS) entry which is preliminary data.</text>
</comment>
<evidence type="ECO:0000313" key="1">
    <source>
        <dbReference type="EMBL" id="KAL3726101.1"/>
    </source>
</evidence>
<name>A0ABD3JP74_EUCGL</name>
<organism evidence="1 2">
    <name type="scientific">Eucalyptus globulus</name>
    <name type="common">Tasmanian blue gum</name>
    <dbReference type="NCBI Taxonomy" id="34317"/>
    <lineage>
        <taxon>Eukaryota</taxon>
        <taxon>Viridiplantae</taxon>
        <taxon>Streptophyta</taxon>
        <taxon>Embryophyta</taxon>
        <taxon>Tracheophyta</taxon>
        <taxon>Spermatophyta</taxon>
        <taxon>Magnoliopsida</taxon>
        <taxon>eudicotyledons</taxon>
        <taxon>Gunneridae</taxon>
        <taxon>Pentapetalae</taxon>
        <taxon>rosids</taxon>
        <taxon>malvids</taxon>
        <taxon>Myrtales</taxon>
        <taxon>Myrtaceae</taxon>
        <taxon>Myrtoideae</taxon>
        <taxon>Eucalypteae</taxon>
        <taxon>Eucalyptus</taxon>
    </lineage>
</organism>
<dbReference type="Gene3D" id="3.40.50.2000">
    <property type="entry name" value="Glycogen Phosphorylase B"/>
    <property type="match status" value="2"/>
</dbReference>